<reference evidence="2" key="1">
    <citation type="submission" date="2016-10" db="EMBL/GenBank/DDBJ databases">
        <authorList>
            <person name="Varghese N."/>
            <person name="Submissions S."/>
        </authorList>
    </citation>
    <scope>NUCLEOTIDE SEQUENCE [LARGE SCALE GENOMIC DNA]</scope>
    <source>
        <strain evidence="2">DSM 12111</strain>
    </source>
</reference>
<gene>
    <name evidence="1" type="ORF">SAMN05421553_3798</name>
</gene>
<protein>
    <submittedName>
        <fullName evidence="1">Uncharacterized protein</fullName>
    </submittedName>
</protein>
<evidence type="ECO:0000313" key="1">
    <source>
        <dbReference type="EMBL" id="SED99296.1"/>
    </source>
</evidence>
<dbReference type="RefSeq" id="WP_090385770.1">
    <property type="nucleotide sequence ID" value="NZ_FNSC01000001.1"/>
</dbReference>
<name>A0A1H5F7C9_PSEAG</name>
<dbReference type="EMBL" id="FNSC01000001">
    <property type="protein sequence ID" value="SED99296.1"/>
    <property type="molecule type" value="Genomic_DNA"/>
</dbReference>
<keyword evidence="2" id="KW-1185">Reference proteome</keyword>
<dbReference type="STRING" id="53406.SAMN05421553_3798"/>
<dbReference type="OrthoDB" id="7068344at2"/>
<sequence>MGLLTVRGSGDGRVVIVADRSSSRVVAGLRQQTSTKAVIAAGQRGAPGASAAAYQHNQPSATDTWIINHNLGYRPVVGLFTVGGVLMLANVQHIDTNQARAFFDGPVAGYAVCS</sequence>
<accession>A0A1H5F7C9</accession>
<proteinExistence type="predicted"/>
<evidence type="ECO:0000313" key="2">
    <source>
        <dbReference type="Proteomes" id="UP000242849"/>
    </source>
</evidence>
<organism evidence="1 2">
    <name type="scientific">Pseudomonas anguilliseptica</name>
    <dbReference type="NCBI Taxonomy" id="53406"/>
    <lineage>
        <taxon>Bacteria</taxon>
        <taxon>Pseudomonadati</taxon>
        <taxon>Pseudomonadota</taxon>
        <taxon>Gammaproteobacteria</taxon>
        <taxon>Pseudomonadales</taxon>
        <taxon>Pseudomonadaceae</taxon>
        <taxon>Pseudomonas</taxon>
    </lineage>
</organism>
<dbReference type="Proteomes" id="UP000242849">
    <property type="component" value="Unassembled WGS sequence"/>
</dbReference>
<dbReference type="AlphaFoldDB" id="A0A1H5F7C9"/>